<name>A0A931B9U5_9ACTN</name>
<dbReference type="Gene3D" id="1.10.4190.10">
    <property type="entry name" value="Urease accessory protein UreF"/>
    <property type="match status" value="1"/>
</dbReference>
<accession>A0A931B9U5</accession>
<comment type="subcellular location">
    <subcellularLocation>
        <location evidence="3">Cytoplasm</location>
    </subcellularLocation>
</comment>
<dbReference type="PANTHER" id="PTHR33620:SF1">
    <property type="entry name" value="UREASE ACCESSORY PROTEIN F"/>
    <property type="match status" value="1"/>
</dbReference>
<dbReference type="EMBL" id="JADPRT010000006">
    <property type="protein sequence ID" value="MBF9069525.1"/>
    <property type="molecule type" value="Genomic_DNA"/>
</dbReference>
<keyword evidence="5" id="KW-1185">Reference proteome</keyword>
<dbReference type="Proteomes" id="UP000657385">
    <property type="component" value="Unassembled WGS sequence"/>
</dbReference>
<comment type="caution">
    <text evidence="4">The sequence shown here is derived from an EMBL/GenBank/DDBJ whole genome shotgun (WGS) entry which is preliminary data.</text>
</comment>
<dbReference type="InterPro" id="IPR038277">
    <property type="entry name" value="UreF_sf"/>
</dbReference>
<dbReference type="GO" id="GO:0005737">
    <property type="term" value="C:cytoplasm"/>
    <property type="evidence" value="ECO:0007669"/>
    <property type="project" value="UniProtKB-SubCell"/>
</dbReference>
<sequence>MTTALDHLLVSLQLADSAFPSGLYTLSHGLEGYVQAKRVDADCMPVLLEDLLRHSVGPADATALALAHRAVGDGDWDAVVEVDRRLLASKLNREARQASTRTGRQMLDTARLALGGPELDRYAELVAAKATPGCQPVAAGVAYAASGVPAEQAVASDLFAFAVSFVSAGLRLRLTDHRRAQITLRELAPVIEEVVAAALERELADLGGCVPLADAMSGRHERAEARMFVS</sequence>
<keyword evidence="2 3" id="KW-0143">Chaperone</keyword>
<proteinExistence type="inferred from homology"/>
<evidence type="ECO:0000256" key="3">
    <source>
        <dbReference type="HAMAP-Rule" id="MF_01385"/>
    </source>
</evidence>
<dbReference type="GO" id="GO:0016151">
    <property type="term" value="F:nickel cation binding"/>
    <property type="evidence" value="ECO:0007669"/>
    <property type="project" value="UniProtKB-UniRule"/>
</dbReference>
<dbReference type="AlphaFoldDB" id="A0A931B9U5"/>
<dbReference type="PANTHER" id="PTHR33620">
    <property type="entry name" value="UREASE ACCESSORY PROTEIN F"/>
    <property type="match status" value="1"/>
</dbReference>
<keyword evidence="3" id="KW-0963">Cytoplasm</keyword>
<protein>
    <recommendedName>
        <fullName evidence="3">Urease accessory protein UreF</fullName>
    </recommendedName>
</protein>
<comment type="subunit">
    <text evidence="3">UreD, UreF and UreG form a complex that acts as a GTP-hydrolysis-dependent molecular chaperone, activating the urease apoprotein by helping to assemble the nickel containing metallocenter of UreC. The UreE protein probably delivers the nickel.</text>
</comment>
<evidence type="ECO:0000256" key="1">
    <source>
        <dbReference type="ARBA" id="ARBA00022988"/>
    </source>
</evidence>
<comment type="similarity">
    <text evidence="3">Belongs to the UreF family.</text>
</comment>
<dbReference type="Pfam" id="PF01730">
    <property type="entry name" value="UreF"/>
    <property type="match status" value="1"/>
</dbReference>
<evidence type="ECO:0000313" key="4">
    <source>
        <dbReference type="EMBL" id="MBF9069525.1"/>
    </source>
</evidence>
<reference evidence="4" key="1">
    <citation type="submission" date="2020-11" db="EMBL/GenBank/DDBJ databases">
        <title>Isolation and identification of active actinomycetes.</title>
        <authorList>
            <person name="Yu B."/>
        </authorList>
    </citation>
    <scope>NUCLEOTIDE SEQUENCE</scope>
    <source>
        <strain evidence="4">NEAU-YB345</strain>
    </source>
</reference>
<evidence type="ECO:0000313" key="5">
    <source>
        <dbReference type="Proteomes" id="UP000657385"/>
    </source>
</evidence>
<dbReference type="HAMAP" id="MF_01385">
    <property type="entry name" value="UreF"/>
    <property type="match status" value="1"/>
</dbReference>
<organism evidence="4 5">
    <name type="scientific">Streptacidiphilus fuscans</name>
    <dbReference type="NCBI Taxonomy" id="2789292"/>
    <lineage>
        <taxon>Bacteria</taxon>
        <taxon>Bacillati</taxon>
        <taxon>Actinomycetota</taxon>
        <taxon>Actinomycetes</taxon>
        <taxon>Kitasatosporales</taxon>
        <taxon>Streptomycetaceae</taxon>
        <taxon>Streptacidiphilus</taxon>
    </lineage>
</organism>
<dbReference type="RefSeq" id="WP_196194713.1">
    <property type="nucleotide sequence ID" value="NZ_JADPRT010000006.1"/>
</dbReference>
<dbReference type="InterPro" id="IPR002639">
    <property type="entry name" value="UreF"/>
</dbReference>
<dbReference type="PIRSF" id="PIRSF009467">
    <property type="entry name" value="Ureas_acces_UreF"/>
    <property type="match status" value="1"/>
</dbReference>
<comment type="function">
    <text evidence="3">Required for maturation of urease via the functional incorporation of the urease nickel metallocenter.</text>
</comment>
<keyword evidence="1 3" id="KW-0996">Nickel insertion</keyword>
<evidence type="ECO:0000256" key="2">
    <source>
        <dbReference type="ARBA" id="ARBA00023186"/>
    </source>
</evidence>
<gene>
    <name evidence="3" type="primary">ureF</name>
    <name evidence="4" type="ORF">I2501_15990</name>
</gene>